<evidence type="ECO:0000313" key="2">
    <source>
        <dbReference type="Proteomes" id="UP000266188"/>
    </source>
</evidence>
<evidence type="ECO:0000313" key="1">
    <source>
        <dbReference type="EMBL" id="RJE22647.1"/>
    </source>
</evidence>
<dbReference type="AlphaFoldDB" id="A0A3A2ZMN0"/>
<gene>
    <name evidence="1" type="ORF">PHISCL_05030</name>
</gene>
<comment type="caution">
    <text evidence="1">The sequence shown here is derived from an EMBL/GenBank/DDBJ whole genome shotgun (WGS) entry which is preliminary data.</text>
</comment>
<keyword evidence="2" id="KW-1185">Reference proteome</keyword>
<reference evidence="2" key="1">
    <citation type="submission" date="2017-02" db="EMBL/GenBank/DDBJ databases">
        <authorList>
            <person name="Tafer H."/>
            <person name="Lopandic K."/>
        </authorList>
    </citation>
    <scope>NUCLEOTIDE SEQUENCE [LARGE SCALE GENOMIC DNA]</scope>
    <source>
        <strain evidence="2">CBS 366.77</strain>
    </source>
</reference>
<proteinExistence type="predicted"/>
<dbReference type="EMBL" id="MVGC01000158">
    <property type="protein sequence ID" value="RJE22647.1"/>
    <property type="molecule type" value="Genomic_DNA"/>
</dbReference>
<protein>
    <submittedName>
        <fullName evidence="1">Uncharacterized protein</fullName>
    </submittedName>
</protein>
<organism evidence="1 2">
    <name type="scientific">Aspergillus sclerotialis</name>
    <dbReference type="NCBI Taxonomy" id="2070753"/>
    <lineage>
        <taxon>Eukaryota</taxon>
        <taxon>Fungi</taxon>
        <taxon>Dikarya</taxon>
        <taxon>Ascomycota</taxon>
        <taxon>Pezizomycotina</taxon>
        <taxon>Eurotiomycetes</taxon>
        <taxon>Eurotiomycetidae</taxon>
        <taxon>Eurotiales</taxon>
        <taxon>Aspergillaceae</taxon>
        <taxon>Aspergillus</taxon>
        <taxon>Aspergillus subgen. Polypaecilum</taxon>
    </lineage>
</organism>
<accession>A0A3A2ZMN0</accession>
<sequence>MASDFPSSKRYSVAERYRSSVKEVDLDRNQEPREFLGYSWRPVIVLNSTILNDADWDNGLEWLEIIAWGFQSAGAEGKPSPKLVRLVTGKHILPHNLRPRNLQADLDALSTPICFVNLKGKGFWTLNNSFE</sequence>
<name>A0A3A2ZMN0_9EURO</name>
<dbReference type="Proteomes" id="UP000266188">
    <property type="component" value="Unassembled WGS sequence"/>
</dbReference>